<evidence type="ECO:0000256" key="2">
    <source>
        <dbReference type="ARBA" id="ARBA00023125"/>
    </source>
</evidence>
<dbReference type="PROSITE" id="PS00397">
    <property type="entry name" value="RECOMBINASES_1"/>
    <property type="match status" value="1"/>
</dbReference>
<organism evidence="7 8">
    <name type="scientific">Pseudomonas japonica</name>
    <dbReference type="NCBI Taxonomy" id="256466"/>
    <lineage>
        <taxon>Bacteria</taxon>
        <taxon>Pseudomonadati</taxon>
        <taxon>Pseudomonadota</taxon>
        <taxon>Gammaproteobacteria</taxon>
        <taxon>Pseudomonadales</taxon>
        <taxon>Pseudomonadaceae</taxon>
        <taxon>Pseudomonas</taxon>
    </lineage>
</organism>
<dbReference type="PROSITE" id="PS51736">
    <property type="entry name" value="RECOMBINASES_3"/>
    <property type="match status" value="1"/>
</dbReference>
<keyword evidence="3" id="KW-0233">DNA recombination</keyword>
<evidence type="ECO:0000313" key="7">
    <source>
        <dbReference type="EMBL" id="SNS23295.1"/>
    </source>
</evidence>
<feature type="domain" description="Resolvase/invertase-type recombinase catalytic" evidence="6">
    <location>
        <begin position="3"/>
        <end position="155"/>
    </location>
</feature>
<dbReference type="CDD" id="cd03767">
    <property type="entry name" value="SR_Res_par"/>
    <property type="match status" value="1"/>
</dbReference>
<dbReference type="GO" id="GO:0000150">
    <property type="term" value="F:DNA strand exchange activity"/>
    <property type="evidence" value="ECO:0007669"/>
    <property type="project" value="InterPro"/>
</dbReference>
<gene>
    <name evidence="7" type="ORF">SAMN05444352_10537</name>
</gene>
<dbReference type="OrthoDB" id="9786476at2"/>
<dbReference type="GO" id="GO:0003677">
    <property type="term" value="F:DNA binding"/>
    <property type="evidence" value="ECO:0007669"/>
    <property type="project" value="UniProtKB-KW"/>
</dbReference>
<dbReference type="Gene3D" id="3.40.50.1390">
    <property type="entry name" value="Resolvase, N-terminal catalytic domain"/>
    <property type="match status" value="1"/>
</dbReference>
<evidence type="ECO:0000313" key="8">
    <source>
        <dbReference type="Proteomes" id="UP000198407"/>
    </source>
</evidence>
<keyword evidence="8" id="KW-1185">Reference proteome</keyword>
<dbReference type="RefSeq" id="WP_042120959.1">
    <property type="nucleotide sequence ID" value="NZ_FZOL01000005.1"/>
</dbReference>
<dbReference type="SMART" id="SM00857">
    <property type="entry name" value="Resolvase"/>
    <property type="match status" value="1"/>
</dbReference>
<evidence type="ECO:0000256" key="4">
    <source>
        <dbReference type="PIRSR" id="PIRSR606118-50"/>
    </source>
</evidence>
<evidence type="ECO:0000256" key="1">
    <source>
        <dbReference type="ARBA" id="ARBA00022908"/>
    </source>
</evidence>
<dbReference type="EMBL" id="FZOL01000005">
    <property type="protein sequence ID" value="SNS23295.1"/>
    <property type="molecule type" value="Genomic_DNA"/>
</dbReference>
<sequence length="207" mass="23188">MSEAHLYLRASTKDQDAERAKQLLLDFAQNHHLKVTGIYAENISGTKLDRPELSRLLDTAAPGDVLLVESVDRLSRLSQEDWSHLKGVIEAKRLRLVVADLPTSHMLVNDKGITGQVMQVINSMLIDLMATMARLDQEKRVERIKQGLENKRARGEKVGGKGRDQKKWEKVADLLKRGSLTMEEIAQLAGVGVATVYRIKRELSQPA</sequence>
<dbReference type="InterPro" id="IPR006119">
    <property type="entry name" value="Resolv_N"/>
</dbReference>
<keyword evidence="1" id="KW-0229">DNA integration</keyword>
<dbReference type="Gene3D" id="1.10.10.60">
    <property type="entry name" value="Homeodomain-like"/>
    <property type="match status" value="1"/>
</dbReference>
<dbReference type="PANTHER" id="PTHR30461">
    <property type="entry name" value="DNA-INVERTASE FROM LAMBDOID PROPHAGE"/>
    <property type="match status" value="1"/>
</dbReference>
<dbReference type="PROSITE" id="PS00398">
    <property type="entry name" value="RECOMBINASES_2"/>
    <property type="match status" value="1"/>
</dbReference>
<keyword evidence="2" id="KW-0238">DNA-binding</keyword>
<protein>
    <submittedName>
        <fullName evidence="7">Site-specific DNA recombinase</fullName>
    </submittedName>
</protein>
<evidence type="ECO:0000256" key="5">
    <source>
        <dbReference type="PROSITE-ProRule" id="PRU10137"/>
    </source>
</evidence>
<name>A0A239CSY8_9PSED</name>
<dbReference type="InterPro" id="IPR036162">
    <property type="entry name" value="Resolvase-like_N_sf"/>
</dbReference>
<dbReference type="SUPFAM" id="SSF53041">
    <property type="entry name" value="Resolvase-like"/>
    <property type="match status" value="1"/>
</dbReference>
<dbReference type="InterPro" id="IPR006118">
    <property type="entry name" value="Recombinase_CS"/>
</dbReference>
<proteinExistence type="predicted"/>
<dbReference type="GO" id="GO:0015074">
    <property type="term" value="P:DNA integration"/>
    <property type="evidence" value="ECO:0007669"/>
    <property type="project" value="UniProtKB-KW"/>
</dbReference>
<dbReference type="Pfam" id="PF00239">
    <property type="entry name" value="Resolvase"/>
    <property type="match status" value="1"/>
</dbReference>
<dbReference type="Proteomes" id="UP000198407">
    <property type="component" value="Unassembled WGS sequence"/>
</dbReference>
<evidence type="ECO:0000259" key="6">
    <source>
        <dbReference type="PROSITE" id="PS51736"/>
    </source>
</evidence>
<reference evidence="8" key="1">
    <citation type="submission" date="2017-06" db="EMBL/GenBank/DDBJ databases">
        <authorList>
            <person name="Varghese N."/>
            <person name="Submissions S."/>
        </authorList>
    </citation>
    <scope>NUCLEOTIDE SEQUENCE [LARGE SCALE GENOMIC DNA]</scope>
    <source>
        <strain evidence="8">DSM 22348</strain>
    </source>
</reference>
<evidence type="ECO:0000256" key="3">
    <source>
        <dbReference type="ARBA" id="ARBA00023172"/>
    </source>
</evidence>
<dbReference type="PANTHER" id="PTHR30461:SF25">
    <property type="entry name" value="RESOLVASE-RELATED"/>
    <property type="match status" value="1"/>
</dbReference>
<accession>A0A239CSY8</accession>
<feature type="active site" description="O-(5'-phospho-DNA)-serine intermediate" evidence="4 5">
    <location>
        <position position="11"/>
    </location>
</feature>
<dbReference type="STRING" id="1215104.GCA_000730585_05275"/>
<dbReference type="InterPro" id="IPR050639">
    <property type="entry name" value="SSR_resolvase"/>
</dbReference>
<dbReference type="AlphaFoldDB" id="A0A239CSY8"/>